<feature type="domain" description="C2" evidence="11">
    <location>
        <begin position="647"/>
        <end position="780"/>
    </location>
</feature>
<feature type="compositionally biased region" description="Polar residues" evidence="10">
    <location>
        <begin position="107"/>
        <end position="118"/>
    </location>
</feature>
<dbReference type="GO" id="GO:0046872">
    <property type="term" value="F:metal ion binding"/>
    <property type="evidence" value="ECO:0007669"/>
    <property type="project" value="UniProtKB-KW"/>
</dbReference>
<feature type="domain" description="C2" evidence="11">
    <location>
        <begin position="791"/>
        <end position="915"/>
    </location>
</feature>
<dbReference type="Gramene" id="Tc05v2_t020910.1">
    <property type="protein sequence ID" value="Tc05v2_p020910.1"/>
    <property type="gene ID" value="Tc05v2_g020910"/>
</dbReference>
<feature type="region of interest" description="Disordered" evidence="10">
    <location>
        <begin position="345"/>
        <end position="369"/>
    </location>
</feature>
<dbReference type="SMART" id="SM00327">
    <property type="entry name" value="VWA"/>
    <property type="match status" value="1"/>
</dbReference>
<evidence type="ECO:0000256" key="3">
    <source>
        <dbReference type="ARBA" id="ARBA00022475"/>
    </source>
</evidence>
<evidence type="ECO:0000256" key="8">
    <source>
        <dbReference type="ARBA" id="ARBA00023136"/>
    </source>
</evidence>
<dbReference type="PROSITE" id="PS50004">
    <property type="entry name" value="C2"/>
    <property type="match status" value="2"/>
</dbReference>
<dbReference type="InterPro" id="IPR013989">
    <property type="entry name" value="Dev_and_cell_death_domain"/>
</dbReference>
<dbReference type="KEGG" id="tcc:18599871"/>
<proteinExistence type="inferred from homology"/>
<feature type="compositionally biased region" description="Basic and acidic residues" evidence="10">
    <location>
        <begin position="146"/>
        <end position="190"/>
    </location>
</feature>
<feature type="compositionally biased region" description="Basic residues" evidence="10">
    <location>
        <begin position="125"/>
        <end position="135"/>
    </location>
</feature>
<dbReference type="Proteomes" id="UP000694886">
    <property type="component" value="Chromosome 5"/>
</dbReference>
<dbReference type="InterPro" id="IPR000008">
    <property type="entry name" value="C2_dom"/>
</dbReference>
<comment type="similarity">
    <text evidence="2">Belongs to the copine family.</text>
</comment>
<keyword evidence="5" id="KW-0677">Repeat</keyword>
<evidence type="ECO:0000259" key="13">
    <source>
        <dbReference type="PROSITE" id="PS51222"/>
    </source>
</evidence>
<dbReference type="SMART" id="SM00239">
    <property type="entry name" value="C2"/>
    <property type="match status" value="2"/>
</dbReference>
<feature type="compositionally biased region" description="Basic and acidic residues" evidence="10">
    <location>
        <begin position="73"/>
        <end position="90"/>
    </location>
</feature>
<evidence type="ECO:0000256" key="2">
    <source>
        <dbReference type="ARBA" id="ARBA00009048"/>
    </source>
</evidence>
<keyword evidence="3" id="KW-1003">Cell membrane</keyword>
<dbReference type="PROSITE" id="PS51222">
    <property type="entry name" value="DCD"/>
    <property type="match status" value="1"/>
</dbReference>
<evidence type="ECO:0000256" key="9">
    <source>
        <dbReference type="ARBA" id="ARBA00023288"/>
    </source>
</evidence>
<dbReference type="GO" id="GO:0006952">
    <property type="term" value="P:defense response"/>
    <property type="evidence" value="ECO:0007669"/>
    <property type="project" value="UniProtKB-KW"/>
</dbReference>
<dbReference type="Pfam" id="PF00168">
    <property type="entry name" value="C2"/>
    <property type="match status" value="2"/>
</dbReference>
<evidence type="ECO:0000256" key="7">
    <source>
        <dbReference type="ARBA" id="ARBA00022837"/>
    </source>
</evidence>
<dbReference type="InterPro" id="IPR037768">
    <property type="entry name" value="C2B_Copine"/>
</dbReference>
<dbReference type="RefSeq" id="XP_007030100.2">
    <property type="nucleotide sequence ID" value="XM_007030038.2"/>
</dbReference>
<evidence type="ECO:0000256" key="5">
    <source>
        <dbReference type="ARBA" id="ARBA00022737"/>
    </source>
</evidence>
<comment type="subcellular location">
    <subcellularLocation>
        <location evidence="1">Cell membrane</location>
        <topology evidence="1">Lipid-anchor</topology>
    </subcellularLocation>
</comment>
<dbReference type="CDD" id="cd01459">
    <property type="entry name" value="vWA_copine_like"/>
    <property type="match status" value="1"/>
</dbReference>
<dbReference type="PANTHER" id="PTHR10857">
    <property type="entry name" value="COPINE"/>
    <property type="match status" value="1"/>
</dbReference>
<dbReference type="PROSITE" id="PS50234">
    <property type="entry name" value="VWFA"/>
    <property type="match status" value="1"/>
</dbReference>
<dbReference type="GeneID" id="18599871"/>
<evidence type="ECO:0000313" key="14">
    <source>
        <dbReference type="Proteomes" id="UP000694886"/>
    </source>
</evidence>
<evidence type="ECO:0000256" key="6">
    <source>
        <dbReference type="ARBA" id="ARBA00022821"/>
    </source>
</evidence>
<dbReference type="InterPro" id="IPR035892">
    <property type="entry name" value="C2_domain_sf"/>
</dbReference>
<feature type="domain" description="VWFA" evidence="12">
    <location>
        <begin position="956"/>
        <end position="1174"/>
    </location>
</feature>
<evidence type="ECO:0000256" key="10">
    <source>
        <dbReference type="SAM" id="MobiDB-lite"/>
    </source>
</evidence>
<evidence type="ECO:0000259" key="11">
    <source>
        <dbReference type="PROSITE" id="PS50004"/>
    </source>
</evidence>
<dbReference type="InterPro" id="IPR045052">
    <property type="entry name" value="Copine"/>
</dbReference>
<organism evidence="14 15">
    <name type="scientific">Theobroma cacao</name>
    <name type="common">Cacao</name>
    <name type="synonym">Cocoa</name>
    <dbReference type="NCBI Taxonomy" id="3641"/>
    <lineage>
        <taxon>Eukaryota</taxon>
        <taxon>Viridiplantae</taxon>
        <taxon>Streptophyta</taxon>
        <taxon>Embryophyta</taxon>
        <taxon>Tracheophyta</taxon>
        <taxon>Spermatophyta</taxon>
        <taxon>Magnoliopsida</taxon>
        <taxon>eudicotyledons</taxon>
        <taxon>Gunneridae</taxon>
        <taxon>Pentapetalae</taxon>
        <taxon>rosids</taxon>
        <taxon>malvids</taxon>
        <taxon>Malvales</taxon>
        <taxon>Malvaceae</taxon>
        <taxon>Byttnerioideae</taxon>
        <taxon>Theobroma</taxon>
    </lineage>
</organism>
<feature type="domain" description="DCD" evidence="13">
    <location>
        <begin position="192"/>
        <end position="319"/>
    </location>
</feature>
<dbReference type="GO" id="GO:0005886">
    <property type="term" value="C:plasma membrane"/>
    <property type="evidence" value="ECO:0007669"/>
    <property type="project" value="UniProtKB-SubCell"/>
</dbReference>
<dbReference type="AlphaFoldDB" id="A0AB32V4X9"/>
<keyword evidence="8" id="KW-0472">Membrane</keyword>
<dbReference type="Gene3D" id="2.60.40.150">
    <property type="entry name" value="C2 domain"/>
    <property type="match status" value="2"/>
</dbReference>
<feature type="region of interest" description="Disordered" evidence="10">
    <location>
        <begin position="1"/>
        <end position="190"/>
    </location>
</feature>
<evidence type="ECO:0000313" key="15">
    <source>
        <dbReference type="RefSeq" id="XP_007030100.2"/>
    </source>
</evidence>
<feature type="compositionally biased region" description="Basic and acidic residues" evidence="10">
    <location>
        <begin position="345"/>
        <end position="365"/>
    </location>
</feature>
<keyword evidence="9" id="KW-0449">Lipoprotein</keyword>
<keyword evidence="4" id="KW-0479">Metal-binding</keyword>
<reference evidence="14" key="1">
    <citation type="journal article" date="1997" name="Nucleic Acids Res.">
        <title>tRNAscan-SE: a program for improved detection of transfer RNA genes in genomic sequence.</title>
        <authorList>
            <person name="Lowe T.M."/>
            <person name="Eddy S.R."/>
        </authorList>
    </citation>
    <scope>NUCLEOTIDE SEQUENCE [LARGE SCALE GENOMIC DNA]</scope>
    <source>
        <strain evidence="14">r\B97-61/B2</strain>
    </source>
</reference>
<dbReference type="Pfam" id="PF07002">
    <property type="entry name" value="Copine"/>
    <property type="match status" value="1"/>
</dbReference>
<dbReference type="SUPFAM" id="SSF49562">
    <property type="entry name" value="C2 domain (Calcium/lipid-binding domain, CaLB)"/>
    <property type="match status" value="2"/>
</dbReference>
<dbReference type="PANTHER" id="PTHR10857:SF120">
    <property type="entry name" value="PROTEIN BONZAI 3"/>
    <property type="match status" value="1"/>
</dbReference>
<dbReference type="GO" id="GO:0005544">
    <property type="term" value="F:calcium-dependent phospholipid binding"/>
    <property type="evidence" value="ECO:0007669"/>
    <property type="project" value="InterPro"/>
</dbReference>
<dbReference type="CDD" id="cd04048">
    <property type="entry name" value="C2A_Copine"/>
    <property type="match status" value="1"/>
</dbReference>
<dbReference type="FunFam" id="2.60.40.150:FF:000186">
    <property type="entry name" value="Protein BONZAI 3"/>
    <property type="match status" value="1"/>
</dbReference>
<dbReference type="Pfam" id="PF10539">
    <property type="entry name" value="Dev_Cell_Death"/>
    <property type="match status" value="1"/>
</dbReference>
<feature type="compositionally biased region" description="Basic and acidic residues" evidence="10">
    <location>
        <begin position="17"/>
        <end position="38"/>
    </location>
</feature>
<dbReference type="InterPro" id="IPR002035">
    <property type="entry name" value="VWF_A"/>
</dbReference>
<evidence type="ECO:0000256" key="4">
    <source>
        <dbReference type="ARBA" id="ARBA00022723"/>
    </source>
</evidence>
<reference evidence="15" key="2">
    <citation type="submission" date="2025-08" db="UniProtKB">
        <authorList>
            <consortium name="RefSeq"/>
        </authorList>
    </citation>
    <scope>IDENTIFICATION</scope>
</reference>
<gene>
    <name evidence="15" type="primary">LOC18599871</name>
</gene>
<dbReference type="FunFam" id="2.60.40.150:FF:000168">
    <property type="entry name" value="Protein BONZAI 1"/>
    <property type="match status" value="1"/>
</dbReference>
<sequence>MEQENNKNEADDNTAEDLAKSQSSEEKGPNLLKAKSDTAKSTAKNFLKTRKATGTSEVQRRKKRKKNKSLSEGSKETEENAQKLNSREENQQNATNSTEHVEKVQRIQKNQGNTCASDSQEKRGKPNHNPKKRRREEKPGVSNKNQKNEERQKGKEKIKQNEQKEKHNNSEKNKKKEMCHGKEKKQENKKKEKIDGVIFMCNAKTKPDCFRYCVMGVSTSKKDLVLGIRPGLKLFLYDYDLKLMYGIYKASSSGGMKLEPKAFGGAFPAQVRFSVQADCFPLAESIFKKAIKENYNEKHKFKTELTARQVRKLTELFRPVAVHSTALPTISPSRTGGRIPVRYENREAHDRAREARPPSDREASARDPYTNARTCAVLSHERDQQIGYGELVFTRREDIRHDLYLSEKEYRAYGLQGERRNLALQHHVAPTSASYRRDYGEQLIRQPDTVYGESVPMQRDIIRSDPPYLTEREYRTYDLGATQDMQSTVSPTTTNTSVAAASTLDSFAMDSYYSRYYGVPLVDSYLPRPRGQANLIETDHLRRRESNQVDELYPTYDSNALAEHNQMHRHYQVVKPEASSTSVSSRYSFPGATLSYRTTTFSKQFLASTARQLSSRKRDMGQCLSGDVSGGQQALGHMSMLEGNVGRNDAVDFFFRSRGQHSPSTGIELSLSASKLSDRDITSKSDPMAILYAKRKDGSLKELGRTEVILNNLNPAWVEKIHLTYQFETVQSLVFHVYDVDSVYHNVPMKMLKLSDQDFLGEANCVLSEILTKRNQTLTLNLQSKHGHGGSRNLGMLTVHAEETVASRTIVEMVLRCSQLDNKDLFSKSDPFLRISKIAESVGCVPIYKTEVVNNDLNPVWKPLCLTMQHYGSKDNPLILECFDFNSSGNHVLIGKIQKSVSELEKLYKEKSGANLVLSSRQGHDKVLKGQLFVDQFIEKPRFSFLDYISSGFQLNFMVAVDFTSSNGLPRNPTSLHYIDPLGRLNSYQQAIMEVGEVIQFYDSDKRFPAWGFGAKTFSNTSLSHCFNLDITNGYQEVEGVEGIMAAYASAIYNVTLSGPTVFGQVIDRAAQLASFSYDSTKYFVLLIITDGVLTDIQETKDAVVKTTDLPLSILIVGVGDADFKQMEILDADDGCPLVSSNGRVATRDIVQFVPMREVHGGQISLVEALLQELPGQFLTYMQSRNIKPYGFVA</sequence>
<keyword evidence="6" id="KW-0611">Plant defense</keyword>
<dbReference type="InterPro" id="IPR036465">
    <property type="entry name" value="vWFA_dom_sf"/>
</dbReference>
<name>A0AB32V4X9_THECC</name>
<dbReference type="SMART" id="SM00767">
    <property type="entry name" value="DCD"/>
    <property type="match status" value="1"/>
</dbReference>
<dbReference type="CDD" id="cd04047">
    <property type="entry name" value="C2B_Copine"/>
    <property type="match status" value="1"/>
</dbReference>
<protein>
    <submittedName>
        <fullName evidence="15">Uncharacterized protein LOC18599871</fullName>
    </submittedName>
</protein>
<evidence type="ECO:0000259" key="12">
    <source>
        <dbReference type="PROSITE" id="PS50234"/>
    </source>
</evidence>
<accession>A0AB32V4X9</accession>
<keyword evidence="7" id="KW-0106">Calcium</keyword>
<evidence type="ECO:0000256" key="1">
    <source>
        <dbReference type="ARBA" id="ARBA00004193"/>
    </source>
</evidence>
<dbReference type="SUPFAM" id="SSF53300">
    <property type="entry name" value="vWA-like"/>
    <property type="match status" value="1"/>
</dbReference>
<dbReference type="InterPro" id="IPR010734">
    <property type="entry name" value="Copine_C"/>
</dbReference>
<feature type="compositionally biased region" description="Basic and acidic residues" evidence="10">
    <location>
        <begin position="1"/>
        <end position="10"/>
    </location>
</feature>